<dbReference type="Proteomes" id="UP000094070">
    <property type="component" value="Unassembled WGS sequence"/>
</dbReference>
<dbReference type="AlphaFoldDB" id="A0A1E5E3Z4"/>
<dbReference type="EMBL" id="AJYK02000037">
    <property type="protein sequence ID" value="OEF27355.1"/>
    <property type="molecule type" value="Genomic_DNA"/>
</dbReference>
<dbReference type="CDD" id="cd00085">
    <property type="entry name" value="HNHc"/>
    <property type="match status" value="1"/>
</dbReference>
<dbReference type="GO" id="GO:0003676">
    <property type="term" value="F:nucleic acid binding"/>
    <property type="evidence" value="ECO:0007669"/>
    <property type="project" value="InterPro"/>
</dbReference>
<proteinExistence type="predicted"/>
<name>A0A1E5E3Z4_9VIBR</name>
<dbReference type="GO" id="GO:0008270">
    <property type="term" value="F:zinc ion binding"/>
    <property type="evidence" value="ECO:0007669"/>
    <property type="project" value="InterPro"/>
</dbReference>
<evidence type="ECO:0000259" key="1">
    <source>
        <dbReference type="SMART" id="SM00507"/>
    </source>
</evidence>
<protein>
    <recommendedName>
        <fullName evidence="1">HNH nuclease domain-containing protein</fullName>
    </recommendedName>
</protein>
<evidence type="ECO:0000313" key="2">
    <source>
        <dbReference type="EMBL" id="OEF27355.1"/>
    </source>
</evidence>
<reference evidence="2 3" key="1">
    <citation type="journal article" date="2012" name="Science">
        <title>Ecological populations of bacteria act as socially cohesive units of antibiotic production and resistance.</title>
        <authorList>
            <person name="Cordero O.X."/>
            <person name="Wildschutte H."/>
            <person name="Kirkup B."/>
            <person name="Proehl S."/>
            <person name="Ngo L."/>
            <person name="Hussain F."/>
            <person name="Le Roux F."/>
            <person name="Mincer T."/>
            <person name="Polz M.F."/>
        </authorList>
    </citation>
    <scope>NUCLEOTIDE SEQUENCE [LARGE SCALE GENOMIC DNA]</scope>
    <source>
        <strain evidence="2 3">1S-45</strain>
    </source>
</reference>
<dbReference type="InterPro" id="IPR002711">
    <property type="entry name" value="HNH"/>
</dbReference>
<sequence>MNKIDFDVLKAYLVDKESHRYIQENILHIDAPKRGGGFKTMEILHSYGVKKEHKGVLAKYNVNEDNIISLLNESNQNLDEINSNDNYIEGATQVRLVNSYERNPEARKKCISIFGAICQACGFNFNKVYGQAAKGYIEVHHIIPISTLKKGYTVNPEKDLVPLCSNCHSVAHKKNPPYSVAEIKAMIAS</sequence>
<dbReference type="InterPro" id="IPR003615">
    <property type="entry name" value="HNH_nuc"/>
</dbReference>
<dbReference type="Pfam" id="PF01844">
    <property type="entry name" value="HNH"/>
    <property type="match status" value="1"/>
</dbReference>
<dbReference type="OrthoDB" id="9802640at2"/>
<dbReference type="SMART" id="SM00507">
    <property type="entry name" value="HNHc"/>
    <property type="match status" value="1"/>
</dbReference>
<dbReference type="eggNOG" id="COG3183">
    <property type="taxonomic scope" value="Bacteria"/>
</dbReference>
<evidence type="ECO:0000313" key="3">
    <source>
        <dbReference type="Proteomes" id="UP000094070"/>
    </source>
</evidence>
<dbReference type="Gene3D" id="1.10.30.50">
    <property type="match status" value="1"/>
</dbReference>
<comment type="caution">
    <text evidence="2">The sequence shown here is derived from an EMBL/GenBank/DDBJ whole genome shotgun (WGS) entry which is preliminary data.</text>
</comment>
<organism evidence="2 3">
    <name type="scientific">Vibrio rumoiensis 1S-45</name>
    <dbReference type="NCBI Taxonomy" id="1188252"/>
    <lineage>
        <taxon>Bacteria</taxon>
        <taxon>Pseudomonadati</taxon>
        <taxon>Pseudomonadota</taxon>
        <taxon>Gammaproteobacteria</taxon>
        <taxon>Vibrionales</taxon>
        <taxon>Vibrionaceae</taxon>
        <taxon>Vibrio</taxon>
    </lineage>
</organism>
<dbReference type="RefSeq" id="WP_017024767.1">
    <property type="nucleotide sequence ID" value="NZ_AJYK02000037.1"/>
</dbReference>
<keyword evidence="3" id="KW-1185">Reference proteome</keyword>
<gene>
    <name evidence="2" type="ORF">A1QC_15180</name>
</gene>
<accession>A0A1E5E3Z4</accession>
<dbReference type="GO" id="GO:0004519">
    <property type="term" value="F:endonuclease activity"/>
    <property type="evidence" value="ECO:0007669"/>
    <property type="project" value="InterPro"/>
</dbReference>
<feature type="domain" description="HNH nuclease" evidence="1">
    <location>
        <begin position="105"/>
        <end position="169"/>
    </location>
</feature>